<protein>
    <submittedName>
        <fullName evidence="1">Uncharacterized protein</fullName>
    </submittedName>
</protein>
<dbReference type="RefSeq" id="WP_009557866.1">
    <property type="nucleotide sequence ID" value="NZ_CALZ01000071.1"/>
</dbReference>
<dbReference type="EMBL" id="CALZ01000071">
    <property type="protein sequence ID" value="CCK83364.1"/>
    <property type="molecule type" value="Genomic_DNA"/>
</dbReference>
<name>K0NNS0_9LACO</name>
<comment type="caution">
    <text evidence="1">The sequence shown here is derived from an EMBL/GenBank/DDBJ whole genome shotgun (WGS) entry which is preliminary data.</text>
</comment>
<proteinExistence type="predicted"/>
<reference evidence="1 2" key="1">
    <citation type="submission" date="2012-08" db="EMBL/GenBank/DDBJ databases">
        <title>Draft Genome Sequences of Lactobacillus equicursoris CIP 110162T, isolated from thoroughbred racehorse feces and Lactobacillus sp. CRBIP 24.137 isolated from urine of human.</title>
        <authorList>
            <person name="Cousin S."/>
            <person name="Loux V."/>
            <person name="Ma L."/>
            <person name="Creno S."/>
            <person name="Clermont D."/>
            <person name="Bizet C."/>
            <person name="Bouchier C."/>
        </authorList>
    </citation>
    <scope>NUCLEOTIDE SEQUENCE [LARGE SCALE GENOMIC DNA]</scope>
    <source>
        <strain evidence="1 2">66c</strain>
    </source>
</reference>
<accession>K0NNS0</accession>
<dbReference type="AlphaFoldDB" id="K0NNS0"/>
<sequence length="174" mass="20150">MFIAILQLIRQHKDSVDQLEFEKQKQKPKAEVFVNYVKDEEENEKNIECSLVNVGYEAGIYKFVGVYPLDKLKESQGAIDKIEIYRIVNQITFVMSLKGDSIQDFDTIASTERLGPIGIYPVITDGINYIEEGKVMVAVFQDIEDKLIYKTFRYDKTTDSLERGDKTKTMKMKR</sequence>
<evidence type="ECO:0000313" key="1">
    <source>
        <dbReference type="EMBL" id="CCK83364.1"/>
    </source>
</evidence>
<organism evidence="1 2">
    <name type="scientific">Lactobacillus equicursoris 66c</name>
    <dbReference type="NCBI Taxonomy" id="872326"/>
    <lineage>
        <taxon>Bacteria</taxon>
        <taxon>Bacillati</taxon>
        <taxon>Bacillota</taxon>
        <taxon>Bacilli</taxon>
        <taxon>Lactobacillales</taxon>
        <taxon>Lactobacillaceae</taxon>
        <taxon>Lactobacillus</taxon>
    </lineage>
</organism>
<dbReference type="Proteomes" id="UP000009325">
    <property type="component" value="Unassembled WGS sequence"/>
</dbReference>
<evidence type="ECO:0000313" key="2">
    <source>
        <dbReference type="Proteomes" id="UP000009325"/>
    </source>
</evidence>
<gene>
    <name evidence="1" type="ORF">BN146_03680</name>
</gene>